<dbReference type="InterPro" id="IPR050695">
    <property type="entry name" value="N-acetylmuramoyl_amidase_3"/>
</dbReference>
<evidence type="ECO:0000313" key="6">
    <source>
        <dbReference type="Proteomes" id="UP000309215"/>
    </source>
</evidence>
<organism evidence="5 6">
    <name type="scientific">Polyangium fumosum</name>
    <dbReference type="NCBI Taxonomy" id="889272"/>
    <lineage>
        <taxon>Bacteria</taxon>
        <taxon>Pseudomonadati</taxon>
        <taxon>Myxococcota</taxon>
        <taxon>Polyangia</taxon>
        <taxon>Polyangiales</taxon>
        <taxon>Polyangiaceae</taxon>
        <taxon>Polyangium</taxon>
    </lineage>
</organism>
<dbReference type="AlphaFoldDB" id="A0A4U1J279"/>
<dbReference type="SMART" id="SM00646">
    <property type="entry name" value="Ami_3"/>
    <property type="match status" value="1"/>
</dbReference>
<dbReference type="EMBL" id="SSMQ01000041">
    <property type="protein sequence ID" value="TKD01206.1"/>
    <property type="molecule type" value="Genomic_DNA"/>
</dbReference>
<evidence type="ECO:0000313" key="5">
    <source>
        <dbReference type="EMBL" id="TKD01206.1"/>
    </source>
</evidence>
<evidence type="ECO:0000259" key="4">
    <source>
        <dbReference type="SMART" id="SM00646"/>
    </source>
</evidence>
<evidence type="ECO:0000256" key="2">
    <source>
        <dbReference type="ARBA" id="ARBA00011901"/>
    </source>
</evidence>
<comment type="caution">
    <text evidence="5">The sequence shown here is derived from an EMBL/GenBank/DDBJ whole genome shotgun (WGS) entry which is preliminary data.</text>
</comment>
<reference evidence="5 6" key="1">
    <citation type="submission" date="2019-04" db="EMBL/GenBank/DDBJ databases">
        <authorList>
            <person name="Li Y."/>
            <person name="Wang J."/>
        </authorList>
    </citation>
    <scope>NUCLEOTIDE SEQUENCE [LARGE SCALE GENOMIC DNA]</scope>
    <source>
        <strain evidence="5 6">DSM 14668</strain>
    </source>
</reference>
<gene>
    <name evidence="5" type="ORF">E8A74_31900</name>
</gene>
<dbReference type="InterPro" id="IPR002508">
    <property type="entry name" value="MurNAc-LAA_cat"/>
</dbReference>
<dbReference type="RefSeq" id="WP_136932898.1">
    <property type="nucleotide sequence ID" value="NZ_SSMQ01000041.1"/>
</dbReference>
<dbReference type="GO" id="GO:0030288">
    <property type="term" value="C:outer membrane-bounded periplasmic space"/>
    <property type="evidence" value="ECO:0007669"/>
    <property type="project" value="TreeGrafter"/>
</dbReference>
<dbReference type="CDD" id="cd02696">
    <property type="entry name" value="MurNAc-LAA"/>
    <property type="match status" value="1"/>
</dbReference>
<dbReference type="OrthoDB" id="9180606at2"/>
<accession>A0A4U1J279</accession>
<comment type="catalytic activity">
    <reaction evidence="1">
        <text>Hydrolyzes the link between N-acetylmuramoyl residues and L-amino acid residues in certain cell-wall glycopeptides.</text>
        <dbReference type="EC" id="3.5.1.28"/>
    </reaction>
</comment>
<evidence type="ECO:0000256" key="3">
    <source>
        <dbReference type="ARBA" id="ARBA00022801"/>
    </source>
</evidence>
<dbReference type="PANTHER" id="PTHR30404:SF0">
    <property type="entry name" value="N-ACETYLMURAMOYL-L-ALANINE AMIDASE AMIC"/>
    <property type="match status" value="1"/>
</dbReference>
<dbReference type="EC" id="3.5.1.28" evidence="2"/>
<name>A0A4U1J279_9BACT</name>
<keyword evidence="6" id="KW-1185">Reference proteome</keyword>
<dbReference type="PANTHER" id="PTHR30404">
    <property type="entry name" value="N-ACETYLMURAMOYL-L-ALANINE AMIDASE"/>
    <property type="match status" value="1"/>
</dbReference>
<dbReference type="SUPFAM" id="SSF53187">
    <property type="entry name" value="Zn-dependent exopeptidases"/>
    <property type="match status" value="1"/>
</dbReference>
<dbReference type="Proteomes" id="UP000309215">
    <property type="component" value="Unassembled WGS sequence"/>
</dbReference>
<keyword evidence="3" id="KW-0378">Hydrolase</keyword>
<protein>
    <recommendedName>
        <fullName evidence="2">N-acetylmuramoyl-L-alanine amidase</fullName>
        <ecNumber evidence="2">3.5.1.28</ecNumber>
    </recommendedName>
</protein>
<evidence type="ECO:0000256" key="1">
    <source>
        <dbReference type="ARBA" id="ARBA00001561"/>
    </source>
</evidence>
<dbReference type="GO" id="GO:0008745">
    <property type="term" value="F:N-acetylmuramoyl-L-alanine amidase activity"/>
    <property type="evidence" value="ECO:0007669"/>
    <property type="project" value="UniProtKB-EC"/>
</dbReference>
<dbReference type="GO" id="GO:0009253">
    <property type="term" value="P:peptidoglycan catabolic process"/>
    <property type="evidence" value="ECO:0007669"/>
    <property type="project" value="InterPro"/>
</dbReference>
<sequence length="238" mass="25505">MNVGTEQQQQVAGTGNGVQRCTVVVVIDPGHGDTHDESTIIDPGAVGGGLNESDVVLEISKLLKSKLAAKTDLIESAHLTREGNVDNPSQPKLLWRQQVAVAKKCDVFVSLHMNSFSSASANGKEVFYNHKSSNKAESAKLAAALYAEYKLPIAGREPPIKTSGLSVLATYKWKSSKLGIWRDATIFQSVKAAALFELGFISNDGDRKAVIDNKDNIAGWLCDGVCSYVSANRAILCV</sequence>
<proteinExistence type="predicted"/>
<dbReference type="Gene3D" id="3.40.630.40">
    <property type="entry name" value="Zn-dependent exopeptidases"/>
    <property type="match status" value="1"/>
</dbReference>
<feature type="domain" description="MurNAc-LAA" evidence="4">
    <location>
        <begin position="97"/>
        <end position="226"/>
    </location>
</feature>
<dbReference type="Pfam" id="PF01520">
    <property type="entry name" value="Amidase_3"/>
    <property type="match status" value="1"/>
</dbReference>